<evidence type="ECO:0000313" key="6">
    <source>
        <dbReference type="Proteomes" id="UP000002601"/>
    </source>
</evidence>
<accession>C6C0K3</accession>
<dbReference type="PANTHER" id="PTHR44942">
    <property type="entry name" value="METHYLTRANSF_11 DOMAIN-CONTAINING PROTEIN"/>
    <property type="match status" value="1"/>
</dbReference>
<dbReference type="CDD" id="cd02440">
    <property type="entry name" value="AdoMet_MTases"/>
    <property type="match status" value="1"/>
</dbReference>
<dbReference type="GO" id="GO:0008757">
    <property type="term" value="F:S-adenosylmethionine-dependent methyltransferase activity"/>
    <property type="evidence" value="ECO:0007669"/>
    <property type="project" value="InterPro"/>
</dbReference>
<evidence type="ECO:0000256" key="3">
    <source>
        <dbReference type="ARBA" id="ARBA00022679"/>
    </source>
</evidence>
<dbReference type="KEGG" id="dsa:Desal_1073"/>
<protein>
    <submittedName>
        <fullName evidence="5">Methyltransferase type 11</fullName>
    </submittedName>
</protein>
<keyword evidence="3 5" id="KW-0808">Transferase</keyword>
<organism evidence="5 6">
    <name type="scientific">Maridesulfovibrio salexigens (strain ATCC 14822 / DSM 2638 / NCIMB 8403 / VKM B-1763)</name>
    <name type="common">Desulfovibrio salexigens</name>
    <dbReference type="NCBI Taxonomy" id="526222"/>
    <lineage>
        <taxon>Bacteria</taxon>
        <taxon>Pseudomonadati</taxon>
        <taxon>Thermodesulfobacteriota</taxon>
        <taxon>Desulfovibrionia</taxon>
        <taxon>Desulfovibrionales</taxon>
        <taxon>Desulfovibrionaceae</taxon>
        <taxon>Maridesulfovibrio</taxon>
    </lineage>
</organism>
<dbReference type="OrthoDB" id="9784101at2"/>
<keyword evidence="2 5" id="KW-0489">Methyltransferase</keyword>
<dbReference type="Gene3D" id="3.40.50.150">
    <property type="entry name" value="Vaccinia Virus protein VP39"/>
    <property type="match status" value="1"/>
</dbReference>
<dbReference type="RefSeq" id="WP_015850956.1">
    <property type="nucleotide sequence ID" value="NC_012881.1"/>
</dbReference>
<evidence type="ECO:0000256" key="1">
    <source>
        <dbReference type="ARBA" id="ARBA00008361"/>
    </source>
</evidence>
<dbReference type="AlphaFoldDB" id="C6C0K3"/>
<dbReference type="STRING" id="526222.Desal_1073"/>
<dbReference type="eggNOG" id="COG0500">
    <property type="taxonomic scope" value="Bacteria"/>
</dbReference>
<sequence length="232" mass="26366">MNNKLYLDYAPEYSEAIKKNIYNALFERPSLQAMLPDLKGKTVLDLGCGSGEHSRHLQSKGANVTAIDISQTMIDLIQKQNQGSLKAYTQDISKGLPNELDESFDVVISGLTIHYIKDLTPLFSDINRVLKKEGKFIFSTHHPVFDLKSSISGNYFEQELITQEWDVIDEPVEVSFYRRPLTELFSAITRADFCVTGLNEGMVQNEIQKLNPATYKRLTTKPCFLFIECTKK</sequence>
<evidence type="ECO:0000313" key="5">
    <source>
        <dbReference type="EMBL" id="ACS79137.1"/>
    </source>
</evidence>
<proteinExistence type="inferred from homology"/>
<dbReference type="SUPFAM" id="SSF53335">
    <property type="entry name" value="S-adenosyl-L-methionine-dependent methyltransferases"/>
    <property type="match status" value="1"/>
</dbReference>
<comment type="similarity">
    <text evidence="1">Belongs to the methyltransferase superfamily.</text>
</comment>
<name>C6C0K3_MARSD</name>
<dbReference type="HOGENOM" id="CLU_049749_5_0_7"/>
<reference evidence="5 6" key="1">
    <citation type="submission" date="2009-06" db="EMBL/GenBank/DDBJ databases">
        <title>Complete sequence of Desulfovibrio salexigens DSM 2638.</title>
        <authorList>
            <consortium name="US DOE Joint Genome Institute"/>
            <person name="Lucas S."/>
            <person name="Copeland A."/>
            <person name="Lapidus A."/>
            <person name="Glavina del Rio T."/>
            <person name="Tice H."/>
            <person name="Bruce D."/>
            <person name="Goodwin L."/>
            <person name="Pitluck S."/>
            <person name="Munk A.C."/>
            <person name="Brettin T."/>
            <person name="Detter J.C."/>
            <person name="Han C."/>
            <person name="Tapia R."/>
            <person name="Larimer F."/>
            <person name="Land M."/>
            <person name="Hauser L."/>
            <person name="Kyrpides N."/>
            <person name="Anderson I."/>
            <person name="Wall J.D."/>
            <person name="Arkin A.P."/>
            <person name="Dehal P."/>
            <person name="Chivian D."/>
            <person name="Giles B."/>
            <person name="Hazen T.C."/>
        </authorList>
    </citation>
    <scope>NUCLEOTIDE SEQUENCE [LARGE SCALE GENOMIC DNA]</scope>
    <source>
        <strain evidence="6">ATCC 14822 / DSM 2638 / NCIMB 8403 / VKM B-1763</strain>
    </source>
</reference>
<dbReference type="Pfam" id="PF08241">
    <property type="entry name" value="Methyltransf_11"/>
    <property type="match status" value="1"/>
</dbReference>
<dbReference type="PANTHER" id="PTHR44942:SF4">
    <property type="entry name" value="METHYLTRANSFERASE TYPE 11 DOMAIN-CONTAINING PROTEIN"/>
    <property type="match status" value="1"/>
</dbReference>
<feature type="domain" description="Methyltransferase type 11" evidence="4">
    <location>
        <begin position="44"/>
        <end position="138"/>
    </location>
</feature>
<gene>
    <name evidence="5" type="ordered locus">Desal_1073</name>
</gene>
<evidence type="ECO:0000259" key="4">
    <source>
        <dbReference type="Pfam" id="PF08241"/>
    </source>
</evidence>
<dbReference type="InterPro" id="IPR051052">
    <property type="entry name" value="Diverse_substrate_MTase"/>
</dbReference>
<dbReference type="Proteomes" id="UP000002601">
    <property type="component" value="Chromosome"/>
</dbReference>
<dbReference type="InterPro" id="IPR029063">
    <property type="entry name" value="SAM-dependent_MTases_sf"/>
</dbReference>
<dbReference type="InterPro" id="IPR013216">
    <property type="entry name" value="Methyltransf_11"/>
</dbReference>
<keyword evidence="6" id="KW-1185">Reference proteome</keyword>
<dbReference type="GO" id="GO:0032259">
    <property type="term" value="P:methylation"/>
    <property type="evidence" value="ECO:0007669"/>
    <property type="project" value="UniProtKB-KW"/>
</dbReference>
<dbReference type="EMBL" id="CP001649">
    <property type="protein sequence ID" value="ACS79137.1"/>
    <property type="molecule type" value="Genomic_DNA"/>
</dbReference>
<evidence type="ECO:0000256" key="2">
    <source>
        <dbReference type="ARBA" id="ARBA00022603"/>
    </source>
</evidence>